<protein>
    <recommendedName>
        <fullName evidence="3">NAD(P)-binding domain-containing protein</fullName>
    </recommendedName>
</protein>
<evidence type="ECO:0008006" key="3">
    <source>
        <dbReference type="Google" id="ProtNLM"/>
    </source>
</evidence>
<dbReference type="Proteomes" id="UP000005426">
    <property type="component" value="Unassembled WGS sequence"/>
</dbReference>
<dbReference type="KEGG" id="tatv:25780508"/>
<dbReference type="RefSeq" id="XP_013938800.1">
    <property type="nucleotide sequence ID" value="XM_014083325.1"/>
</dbReference>
<sequence length="249" mass="27294">MKLIIVGSSGYVGKALVRQAVSSPAITSVVGLGRRETPVPENLDDPADAAKFTSVVCDDFLNYSDDVKQKLSNADACIWLMAVTPNKSATMSGDEVRKICLEYTLAGLETISKLPRGNEAKPLRFFYVSGANTERDQTKKPWVMGSYCLMRGEVESRVLEFAKNSNGAVEACILKPGLIRDSQRGYMLINAIQNIATSFISLPIVYLNQIVATLLNQATKGIEKETLENADIARIGQEELIEREEALEN</sequence>
<reference evidence="1 2" key="1">
    <citation type="journal article" date="2011" name="Genome Biol.">
        <title>Comparative genome sequence analysis underscores mycoparasitism as the ancestral life style of Trichoderma.</title>
        <authorList>
            <person name="Kubicek C.P."/>
            <person name="Herrera-Estrella A."/>
            <person name="Seidl-Seiboth V."/>
            <person name="Martinez D.A."/>
            <person name="Druzhinina I.S."/>
            <person name="Thon M."/>
            <person name="Zeilinger S."/>
            <person name="Casas-Flores S."/>
            <person name="Horwitz B.A."/>
            <person name="Mukherjee P.K."/>
            <person name="Mukherjee M."/>
            <person name="Kredics L."/>
            <person name="Alcaraz L.D."/>
            <person name="Aerts A."/>
            <person name="Antal Z."/>
            <person name="Atanasova L."/>
            <person name="Cervantes-Badillo M.G."/>
            <person name="Challacombe J."/>
            <person name="Chertkov O."/>
            <person name="McCluskey K."/>
            <person name="Coulpier F."/>
            <person name="Deshpande N."/>
            <person name="von Doehren H."/>
            <person name="Ebbole D.J."/>
            <person name="Esquivel-Naranjo E.U."/>
            <person name="Fekete E."/>
            <person name="Flipphi M."/>
            <person name="Glaser F."/>
            <person name="Gomez-Rodriguez E.Y."/>
            <person name="Gruber S."/>
            <person name="Han C."/>
            <person name="Henrissat B."/>
            <person name="Hermosa R."/>
            <person name="Hernandez-Onate M."/>
            <person name="Karaffa L."/>
            <person name="Kosti I."/>
            <person name="Le Crom S."/>
            <person name="Lindquist E."/>
            <person name="Lucas S."/>
            <person name="Luebeck M."/>
            <person name="Luebeck P.S."/>
            <person name="Margeot A."/>
            <person name="Metz B."/>
            <person name="Misra M."/>
            <person name="Nevalainen H."/>
            <person name="Omann M."/>
            <person name="Packer N."/>
            <person name="Perrone G."/>
            <person name="Uresti-Rivera E.E."/>
            <person name="Salamov A."/>
            <person name="Schmoll M."/>
            <person name="Seiboth B."/>
            <person name="Shapiro H."/>
            <person name="Sukno S."/>
            <person name="Tamayo-Ramos J.A."/>
            <person name="Tisch D."/>
            <person name="Wiest A."/>
            <person name="Wilkinson H.H."/>
            <person name="Zhang M."/>
            <person name="Coutinho P.M."/>
            <person name="Kenerley C.M."/>
            <person name="Monte E."/>
            <person name="Baker S.E."/>
            <person name="Grigoriev I.V."/>
        </authorList>
    </citation>
    <scope>NUCLEOTIDE SEQUENCE [LARGE SCALE GENOMIC DNA]</scope>
    <source>
        <strain evidence="2">ATCC 20476 / IMI 206040</strain>
    </source>
</reference>
<organism evidence="1 2">
    <name type="scientific">Hypocrea atroviridis (strain ATCC 20476 / IMI 206040)</name>
    <name type="common">Trichoderma atroviride</name>
    <dbReference type="NCBI Taxonomy" id="452589"/>
    <lineage>
        <taxon>Eukaryota</taxon>
        <taxon>Fungi</taxon>
        <taxon>Dikarya</taxon>
        <taxon>Ascomycota</taxon>
        <taxon>Pezizomycotina</taxon>
        <taxon>Sordariomycetes</taxon>
        <taxon>Hypocreomycetidae</taxon>
        <taxon>Hypocreales</taxon>
        <taxon>Hypocreaceae</taxon>
        <taxon>Trichoderma</taxon>
    </lineage>
</organism>
<keyword evidence="2" id="KW-1185">Reference proteome</keyword>
<accession>G9P4E4</accession>
<dbReference type="AlphaFoldDB" id="G9P4E4"/>
<evidence type="ECO:0000313" key="2">
    <source>
        <dbReference type="Proteomes" id="UP000005426"/>
    </source>
</evidence>
<dbReference type="InterPro" id="IPR036291">
    <property type="entry name" value="NAD(P)-bd_dom_sf"/>
</dbReference>
<dbReference type="SUPFAM" id="SSF51735">
    <property type="entry name" value="NAD(P)-binding Rossmann-fold domains"/>
    <property type="match status" value="1"/>
</dbReference>
<gene>
    <name evidence="1" type="ORF">TRIATDRAFT_29595</name>
</gene>
<dbReference type="PANTHER" id="PTHR14097">
    <property type="entry name" value="OXIDOREDUCTASE HTATIP2"/>
    <property type="match status" value="1"/>
</dbReference>
<dbReference type="GeneID" id="25780508"/>
<dbReference type="EMBL" id="ABDG02000027">
    <property type="protein sequence ID" value="EHK41145.1"/>
    <property type="molecule type" value="Genomic_DNA"/>
</dbReference>
<dbReference type="Gene3D" id="3.40.50.720">
    <property type="entry name" value="NAD(P)-binding Rossmann-like Domain"/>
    <property type="match status" value="1"/>
</dbReference>
<dbReference type="STRING" id="452589.G9P4E4"/>
<evidence type="ECO:0000313" key="1">
    <source>
        <dbReference type="EMBL" id="EHK41145.1"/>
    </source>
</evidence>
<dbReference type="PANTHER" id="PTHR14097:SF9">
    <property type="entry name" value="EPIMERASE, PUTATIVE (AFU_ORTHOLOGUE AFUA_8G07320)-RELATED"/>
    <property type="match status" value="1"/>
</dbReference>
<comment type="caution">
    <text evidence="1">The sequence shown here is derived from an EMBL/GenBank/DDBJ whole genome shotgun (WGS) entry which is preliminary data.</text>
</comment>
<proteinExistence type="predicted"/>
<dbReference type="HOGENOM" id="CLU_071330_0_0_1"/>
<dbReference type="OrthoDB" id="3535423at2759"/>
<dbReference type="OMA" id="RMICYEY"/>
<dbReference type="eggNOG" id="ENOG502SRS2">
    <property type="taxonomic scope" value="Eukaryota"/>
</dbReference>
<name>G9P4E4_HYPAI</name>